<accession>A0A5M9NYX0</accession>
<dbReference type="InterPro" id="IPR023614">
    <property type="entry name" value="Porin_dom_sf"/>
</dbReference>
<evidence type="ECO:0000313" key="3">
    <source>
        <dbReference type="EMBL" id="KAA8677110.1"/>
    </source>
</evidence>
<keyword evidence="1" id="KW-0732">Signal</keyword>
<dbReference type="AlphaFoldDB" id="A0A5M9NYX0"/>
<dbReference type="GO" id="GO:0016020">
    <property type="term" value="C:membrane"/>
    <property type="evidence" value="ECO:0007669"/>
    <property type="project" value="InterPro"/>
</dbReference>
<dbReference type="OrthoDB" id="6191446at2"/>
<gene>
    <name evidence="3" type="ORF">F4W18_10325</name>
</gene>
<feature type="domain" description="Porin" evidence="2">
    <location>
        <begin position="8"/>
        <end position="319"/>
    </location>
</feature>
<dbReference type="Proteomes" id="UP000322521">
    <property type="component" value="Unassembled WGS sequence"/>
</dbReference>
<dbReference type="Pfam" id="PF13609">
    <property type="entry name" value="Porin_4"/>
    <property type="match status" value="1"/>
</dbReference>
<feature type="signal peptide" evidence="1">
    <location>
        <begin position="1"/>
        <end position="19"/>
    </location>
</feature>
<comment type="caution">
    <text evidence="3">The sequence shown here is derived from an EMBL/GenBank/DDBJ whole genome shotgun (WGS) entry which is preliminary data.</text>
</comment>
<dbReference type="RefSeq" id="WP_086713708.1">
    <property type="nucleotide sequence ID" value="NZ_AP025492.1"/>
</dbReference>
<dbReference type="Gene3D" id="2.40.160.10">
    <property type="entry name" value="Porin"/>
    <property type="match status" value="1"/>
</dbReference>
<evidence type="ECO:0000256" key="1">
    <source>
        <dbReference type="SAM" id="SignalP"/>
    </source>
</evidence>
<evidence type="ECO:0000313" key="4">
    <source>
        <dbReference type="Proteomes" id="UP000322521"/>
    </source>
</evidence>
<keyword evidence="4" id="KW-1185">Reference proteome</keyword>
<dbReference type="InterPro" id="IPR033900">
    <property type="entry name" value="Gram_neg_porin_domain"/>
</dbReference>
<reference evidence="3 4" key="1">
    <citation type="submission" date="2019-09" db="EMBL/GenBank/DDBJ databases">
        <title>Draft genome sequence of various Type strains from the CCUG.</title>
        <authorList>
            <person name="Pineiro-Iglesias B."/>
            <person name="Tunovic T."/>
            <person name="Unosson C."/>
            <person name="Inganas E."/>
            <person name="Ohlen M."/>
            <person name="Cardew S."/>
            <person name="Jensie-Markopoulos S."/>
            <person name="Salva-Serra F."/>
            <person name="Jaen-Luchoro D."/>
            <person name="Karlsson R."/>
            <person name="Svensson-Stadler L."/>
            <person name="Chun J."/>
            <person name="Moore E."/>
        </authorList>
    </citation>
    <scope>NUCLEOTIDE SEQUENCE [LARGE SCALE GENOMIC DNA]</scope>
    <source>
        <strain evidence="3 4">CCUG 56969T</strain>
    </source>
</reference>
<evidence type="ECO:0000259" key="2">
    <source>
        <dbReference type="Pfam" id="PF13609"/>
    </source>
</evidence>
<protein>
    <submittedName>
        <fullName evidence="3">Porin</fullName>
    </submittedName>
</protein>
<organism evidence="3 4">
    <name type="scientific">Vibrio gigantis</name>
    <dbReference type="NCBI Taxonomy" id="296199"/>
    <lineage>
        <taxon>Bacteria</taxon>
        <taxon>Pseudomonadati</taxon>
        <taxon>Pseudomonadota</taxon>
        <taxon>Gammaproteobacteria</taxon>
        <taxon>Vibrionales</taxon>
        <taxon>Vibrionaceae</taxon>
        <taxon>Vibrio</taxon>
    </lineage>
</organism>
<dbReference type="GO" id="GO:0015288">
    <property type="term" value="F:porin activity"/>
    <property type="evidence" value="ECO:0007669"/>
    <property type="project" value="InterPro"/>
</dbReference>
<name>A0A5M9NYX0_9VIBR</name>
<dbReference type="SUPFAM" id="SSF56935">
    <property type="entry name" value="Porins"/>
    <property type="match status" value="1"/>
</dbReference>
<sequence>MKKTLLALAIAAVSTSAFAVETSSQNSKPMFEFEDMHKDQFSVSGAWGVGGYYDSYSGAFYDDWATGLTLAVSYKNNRWVGYFETDLMMNYISDTNDFAKVDEVYGGIESGPNTDVDKAWLGFDTGFGVASFGWENDTALDKVDGAGDMTYEFGASAGDASDAYNVVKFQGSTSGFAYGVSYFETNESHAAADKGVNGYVGFEHEIFNIYAGYEDRDEADYSVTSVSGNVKVGDTVKLGFNSWVDDGDKKDLTGTNASEKKNTGYYLSGAFDASEQVTVAAGYGANTTEKKNEADADYSYMNVAVMYKHSDRMDMGIDIKQELDVPNGVRAESSDEETFVFAAAYYYF</sequence>
<feature type="chain" id="PRO_5024387284" evidence="1">
    <location>
        <begin position="20"/>
        <end position="348"/>
    </location>
</feature>
<proteinExistence type="predicted"/>
<dbReference type="EMBL" id="VXJS01000005">
    <property type="protein sequence ID" value="KAA8677110.1"/>
    <property type="molecule type" value="Genomic_DNA"/>
</dbReference>